<keyword evidence="1" id="KW-0812">Transmembrane</keyword>
<dbReference type="Gene3D" id="3.40.50.1110">
    <property type="entry name" value="SGNH hydrolase"/>
    <property type="match status" value="1"/>
</dbReference>
<comment type="caution">
    <text evidence="4">The sequence shown here is derived from an EMBL/GenBank/DDBJ whole genome shotgun (WGS) entry which is preliminary data.</text>
</comment>
<keyword evidence="2" id="KW-0732">Signal</keyword>
<dbReference type="InterPro" id="IPR040794">
    <property type="entry name" value="CE2_N"/>
</dbReference>
<dbReference type="AlphaFoldDB" id="D3AYD8"/>
<proteinExistence type="predicted"/>
<dbReference type="EMBL" id="ADBJ01000004">
    <property type="protein sequence ID" value="EFA85965.1"/>
    <property type="molecule type" value="Genomic_DNA"/>
</dbReference>
<evidence type="ECO:0000259" key="3">
    <source>
        <dbReference type="Pfam" id="PF17996"/>
    </source>
</evidence>
<evidence type="ECO:0000256" key="1">
    <source>
        <dbReference type="SAM" id="Phobius"/>
    </source>
</evidence>
<dbReference type="InterPro" id="IPR036514">
    <property type="entry name" value="SGNH_hydro_sf"/>
</dbReference>
<dbReference type="InterPro" id="IPR037461">
    <property type="entry name" value="CtCE2-like_dom"/>
</dbReference>
<evidence type="ECO:0000256" key="2">
    <source>
        <dbReference type="SAM" id="SignalP"/>
    </source>
</evidence>
<dbReference type="CDD" id="cd01831">
    <property type="entry name" value="Endoglucanase_E_like"/>
    <property type="match status" value="1"/>
</dbReference>
<dbReference type="InterPro" id="IPR001087">
    <property type="entry name" value="GDSL"/>
</dbReference>
<dbReference type="InParanoid" id="D3AYD8"/>
<organism evidence="4 5">
    <name type="scientific">Heterostelium pallidum (strain ATCC 26659 / Pp 5 / PN500)</name>
    <name type="common">Cellular slime mold</name>
    <name type="synonym">Polysphondylium pallidum</name>
    <dbReference type="NCBI Taxonomy" id="670386"/>
    <lineage>
        <taxon>Eukaryota</taxon>
        <taxon>Amoebozoa</taxon>
        <taxon>Evosea</taxon>
        <taxon>Eumycetozoa</taxon>
        <taxon>Dictyostelia</taxon>
        <taxon>Acytosteliales</taxon>
        <taxon>Acytosteliaceae</taxon>
        <taxon>Heterostelium</taxon>
    </lineage>
</organism>
<dbReference type="GeneID" id="31356728"/>
<dbReference type="SUPFAM" id="SSF52266">
    <property type="entry name" value="SGNH hydrolase"/>
    <property type="match status" value="1"/>
</dbReference>
<dbReference type="GO" id="GO:0052689">
    <property type="term" value="F:carboxylic ester hydrolase activity"/>
    <property type="evidence" value="ECO:0007669"/>
    <property type="project" value="InterPro"/>
</dbReference>
<dbReference type="PANTHER" id="PTHR37834">
    <property type="entry name" value="GDSL-LIKE LIPASE/ACYLHYDROLASE DOMAIN PROTEIN (AFU_ORTHOLOGUE AFUA_2G00620)"/>
    <property type="match status" value="1"/>
</dbReference>
<protein>
    <submittedName>
        <fullName evidence="4">Esterase</fullName>
    </submittedName>
</protein>
<feature type="chain" id="PRO_5003042033" evidence="2">
    <location>
        <begin position="24"/>
        <end position="364"/>
    </location>
</feature>
<dbReference type="Pfam" id="PF17996">
    <property type="entry name" value="CE2_N"/>
    <property type="match status" value="1"/>
</dbReference>
<dbReference type="RefSeq" id="XP_020438071.1">
    <property type="nucleotide sequence ID" value="XM_020572213.1"/>
</dbReference>
<evidence type="ECO:0000313" key="4">
    <source>
        <dbReference type="EMBL" id="EFA85965.1"/>
    </source>
</evidence>
<keyword evidence="5" id="KW-1185">Reference proteome</keyword>
<dbReference type="Pfam" id="PF00657">
    <property type="entry name" value="Lipase_GDSL"/>
    <property type="match status" value="1"/>
</dbReference>
<dbReference type="InterPro" id="IPR052762">
    <property type="entry name" value="PCW_deacetylase/CE"/>
</dbReference>
<dbReference type="OMA" id="TWPGTGV"/>
<dbReference type="PANTHER" id="PTHR37834:SF2">
    <property type="entry name" value="ESTERASE, SGNH HYDROLASE-TYPE"/>
    <property type="match status" value="1"/>
</dbReference>
<accession>D3AYD8</accession>
<dbReference type="Gene3D" id="2.60.120.260">
    <property type="entry name" value="Galactose-binding domain-like"/>
    <property type="match status" value="1"/>
</dbReference>
<feature type="signal peptide" evidence="2">
    <location>
        <begin position="1"/>
        <end position="23"/>
    </location>
</feature>
<feature type="domain" description="Carbohydrate esterase 2 N-terminal" evidence="3">
    <location>
        <begin position="36"/>
        <end position="154"/>
    </location>
</feature>
<dbReference type="STRING" id="670386.D3AYD8"/>
<keyword evidence="1" id="KW-1133">Transmembrane helix</keyword>
<gene>
    <name evidence="4" type="ORF">PPL_01198</name>
</gene>
<name>D3AYD8_HETP5</name>
<sequence length="364" mass="40433">MNRYISILVFAILSIVSITSVRGQQLISPSNENLLYMGRVDSSSNDVYYFDWSGVGISMIITGTATLKVLMDTNTPTPSTNNINMFTVLINNAVYPPLNITSTEMESYDLVSYGTLVPTESYIITLIKRTEASLGVIGFYGFMVDQAAVIVLPPSFPRKLEFFGDSITCGYGIDALAPCPFTPQTENNFDTYEYIISRQLSTQLHTACWSGKGLVRNYDSPNITSTNPMPIYLPRTLANNASLEWDFANYVPDAVVINLGTNDYSTQPSPPENLFEQTYINLIQTINNWYPNKPKIFLVCGPMISGAVCDYVESVSETVESATYIDLQNILDDSDYGCNGHPNQSGHAKMAEIAYPIIQKVMQW</sequence>
<keyword evidence="1" id="KW-0472">Membrane</keyword>
<reference evidence="4 5" key="1">
    <citation type="journal article" date="2011" name="Genome Res.">
        <title>Phylogeny-wide analysis of social amoeba genomes highlights ancient origins for complex intercellular communication.</title>
        <authorList>
            <person name="Heidel A.J."/>
            <person name="Lawal H.M."/>
            <person name="Felder M."/>
            <person name="Schilde C."/>
            <person name="Helps N.R."/>
            <person name="Tunggal B."/>
            <person name="Rivero F."/>
            <person name="John U."/>
            <person name="Schleicher M."/>
            <person name="Eichinger L."/>
            <person name="Platzer M."/>
            <person name="Noegel A.A."/>
            <person name="Schaap P."/>
            <person name="Gloeckner G."/>
        </authorList>
    </citation>
    <scope>NUCLEOTIDE SEQUENCE [LARGE SCALE GENOMIC DNA]</scope>
    <source>
        <strain evidence="5">ATCC 26659 / Pp 5 / PN500</strain>
    </source>
</reference>
<feature type="transmembrane region" description="Helical" evidence="1">
    <location>
        <begin position="47"/>
        <end position="70"/>
    </location>
</feature>
<dbReference type="Proteomes" id="UP000001396">
    <property type="component" value="Unassembled WGS sequence"/>
</dbReference>
<evidence type="ECO:0000313" key="5">
    <source>
        <dbReference type="Proteomes" id="UP000001396"/>
    </source>
</evidence>